<keyword evidence="3" id="KW-0670">Pyruvate</keyword>
<dbReference type="PANTHER" id="PTHR42730:SF1">
    <property type="entry name" value="2-OXOGLUTARATE SYNTHASE SUBUNIT KORC"/>
    <property type="match status" value="1"/>
</dbReference>
<dbReference type="GO" id="GO:0016903">
    <property type="term" value="F:oxidoreductase activity, acting on the aldehyde or oxo group of donors"/>
    <property type="evidence" value="ECO:0007669"/>
    <property type="project" value="InterPro"/>
</dbReference>
<dbReference type="AlphaFoldDB" id="A0A212LTH7"/>
<sequence>MMDKILLAGFGGQGVMFIGKVLAYSGMLGGREVCWIPSYGPEMRGGTANCSVLVSDEEIHSPVINQADAGIVLNQPSYDKFLARVKPGGTLVVNSSIIDTTQKRDDINIVAVPATELANEIGNASLANMVCLGALLPALSLVDLDSVKTAMDEVIGKKKPELYELNVAAIRKGLQK</sequence>
<dbReference type="RefSeq" id="WP_075754351.1">
    <property type="nucleotide sequence ID" value="NZ_LT608335.1"/>
</dbReference>
<dbReference type="Pfam" id="PF01558">
    <property type="entry name" value="POR"/>
    <property type="match status" value="1"/>
</dbReference>
<dbReference type="PANTHER" id="PTHR42730">
    <property type="entry name" value="2-OXOGLUTARATE SYNTHASE SUBUNIT KORC"/>
    <property type="match status" value="1"/>
</dbReference>
<dbReference type="InterPro" id="IPR019752">
    <property type="entry name" value="Pyrv/ketoisovalerate_OxRed_cat"/>
</dbReference>
<gene>
    <name evidence="3" type="ORF">KL86SPO_31041</name>
</gene>
<dbReference type="SUPFAM" id="SSF53323">
    <property type="entry name" value="Pyruvate-ferredoxin oxidoreductase, PFOR, domain III"/>
    <property type="match status" value="1"/>
</dbReference>
<organism evidence="3">
    <name type="scientific">uncultured Sporomusa sp</name>
    <dbReference type="NCBI Taxonomy" id="307249"/>
    <lineage>
        <taxon>Bacteria</taxon>
        <taxon>Bacillati</taxon>
        <taxon>Bacillota</taxon>
        <taxon>Negativicutes</taxon>
        <taxon>Selenomonadales</taxon>
        <taxon>Sporomusaceae</taxon>
        <taxon>Sporomusa</taxon>
        <taxon>environmental samples</taxon>
    </lineage>
</organism>
<reference evidence="3" key="1">
    <citation type="submission" date="2016-08" db="EMBL/GenBank/DDBJ databases">
        <authorList>
            <person name="Seilhamer J.J."/>
        </authorList>
    </citation>
    <scope>NUCLEOTIDE SEQUENCE</scope>
    <source>
        <strain evidence="3">86</strain>
    </source>
</reference>
<evidence type="ECO:0000256" key="1">
    <source>
        <dbReference type="ARBA" id="ARBA00023002"/>
    </source>
</evidence>
<accession>A0A212LTH7</accession>
<dbReference type="InterPro" id="IPR052554">
    <property type="entry name" value="2-oxoglutarate_synth_KorC"/>
</dbReference>
<name>A0A212LTH7_9FIRM</name>
<dbReference type="Gene3D" id="3.40.920.10">
    <property type="entry name" value="Pyruvate-ferredoxin oxidoreductase, PFOR, domain III"/>
    <property type="match status" value="1"/>
</dbReference>
<dbReference type="InterPro" id="IPR002869">
    <property type="entry name" value="Pyrv_flavodox_OxRed_cen"/>
</dbReference>
<proteinExistence type="predicted"/>
<dbReference type="EMBL" id="FMJE01000003">
    <property type="protein sequence ID" value="SCM80863.1"/>
    <property type="molecule type" value="Genomic_DNA"/>
</dbReference>
<evidence type="ECO:0000259" key="2">
    <source>
        <dbReference type="Pfam" id="PF01558"/>
    </source>
</evidence>
<feature type="domain" description="Pyruvate/ketoisovalerate oxidoreductase catalytic" evidence="2">
    <location>
        <begin position="11"/>
        <end position="175"/>
    </location>
</feature>
<evidence type="ECO:0000313" key="3">
    <source>
        <dbReference type="EMBL" id="SCM80863.1"/>
    </source>
</evidence>
<protein>
    <submittedName>
        <fullName evidence="3">Pyruvate ferredoxin/flavodoxin oxidoreductase</fullName>
    </submittedName>
</protein>
<keyword evidence="1" id="KW-0560">Oxidoreductase</keyword>